<comment type="caution">
    <text evidence="1">The sequence shown here is derived from an EMBL/GenBank/DDBJ whole genome shotgun (WGS) entry which is preliminary data.</text>
</comment>
<accession>A0ABT8C0G2</accession>
<protein>
    <submittedName>
        <fullName evidence="1">Uncharacterized protein</fullName>
    </submittedName>
</protein>
<proteinExistence type="predicted"/>
<dbReference type="Proteomes" id="UP001238540">
    <property type="component" value="Unassembled WGS sequence"/>
</dbReference>
<gene>
    <name evidence="1" type="ORF">QWZ16_19815</name>
</gene>
<dbReference type="RefSeq" id="WP_290313202.1">
    <property type="nucleotide sequence ID" value="NZ_JAUFQC010000027.1"/>
</dbReference>
<evidence type="ECO:0000313" key="1">
    <source>
        <dbReference type="EMBL" id="MDN3611845.1"/>
    </source>
</evidence>
<reference evidence="2" key="1">
    <citation type="journal article" date="2019" name="Int. J. Syst. Evol. Microbiol.">
        <title>The Global Catalogue of Microorganisms (GCM) 10K type strain sequencing project: providing services to taxonomists for standard genome sequencing and annotation.</title>
        <authorList>
            <consortium name="The Broad Institute Genomics Platform"/>
            <consortium name="The Broad Institute Genome Sequencing Center for Infectious Disease"/>
            <person name="Wu L."/>
            <person name="Ma J."/>
        </authorList>
    </citation>
    <scope>NUCLEOTIDE SEQUENCE [LARGE SCALE GENOMIC DNA]</scope>
    <source>
        <strain evidence="2">CECT 7398</strain>
    </source>
</reference>
<keyword evidence="2" id="KW-1185">Reference proteome</keyword>
<dbReference type="EMBL" id="JAUFQC010000027">
    <property type="protein sequence ID" value="MDN3611845.1"/>
    <property type="molecule type" value="Genomic_DNA"/>
</dbReference>
<organism evidence="1 2">
    <name type="scientific">Vibrio ostreicida</name>
    <dbReference type="NCBI Taxonomy" id="526588"/>
    <lineage>
        <taxon>Bacteria</taxon>
        <taxon>Pseudomonadati</taxon>
        <taxon>Pseudomonadota</taxon>
        <taxon>Gammaproteobacteria</taxon>
        <taxon>Vibrionales</taxon>
        <taxon>Vibrionaceae</taxon>
        <taxon>Vibrio</taxon>
    </lineage>
</organism>
<evidence type="ECO:0000313" key="2">
    <source>
        <dbReference type="Proteomes" id="UP001238540"/>
    </source>
</evidence>
<sequence>MTSLHFLVVDCVFNELVAISWDGVALRVVRIDRSIRGLSGLFT</sequence>
<name>A0ABT8C0G2_9VIBR</name>